<organism evidence="2 3">
    <name type="scientific">Hibiscus syriacus</name>
    <name type="common">Rose of Sharon</name>
    <dbReference type="NCBI Taxonomy" id="106335"/>
    <lineage>
        <taxon>Eukaryota</taxon>
        <taxon>Viridiplantae</taxon>
        <taxon>Streptophyta</taxon>
        <taxon>Embryophyta</taxon>
        <taxon>Tracheophyta</taxon>
        <taxon>Spermatophyta</taxon>
        <taxon>Magnoliopsida</taxon>
        <taxon>eudicotyledons</taxon>
        <taxon>Gunneridae</taxon>
        <taxon>Pentapetalae</taxon>
        <taxon>rosids</taxon>
        <taxon>malvids</taxon>
        <taxon>Malvales</taxon>
        <taxon>Malvaceae</taxon>
        <taxon>Malvoideae</taxon>
        <taxon>Hibiscus</taxon>
    </lineage>
</organism>
<accession>A0A6A2XKF3</accession>
<evidence type="ECO:0000256" key="1">
    <source>
        <dbReference type="SAM" id="Phobius"/>
    </source>
</evidence>
<dbReference type="PANTHER" id="PTHR46996:SF4">
    <property type="entry name" value="RIBOSOMAL PROTEIN L34E SUPERFAMILY PROTEIN"/>
    <property type="match status" value="1"/>
</dbReference>
<feature type="transmembrane region" description="Helical" evidence="1">
    <location>
        <begin position="137"/>
        <end position="155"/>
    </location>
</feature>
<evidence type="ECO:0000313" key="2">
    <source>
        <dbReference type="EMBL" id="KAE8667575.1"/>
    </source>
</evidence>
<reference evidence="2" key="1">
    <citation type="submission" date="2019-09" db="EMBL/GenBank/DDBJ databases">
        <title>Draft genome information of white flower Hibiscus syriacus.</title>
        <authorList>
            <person name="Kim Y.-M."/>
        </authorList>
    </citation>
    <scope>NUCLEOTIDE SEQUENCE [LARGE SCALE GENOMIC DNA]</scope>
    <source>
        <strain evidence="2">YM2019G1</strain>
    </source>
</reference>
<dbReference type="AlphaFoldDB" id="A0A6A2XKF3"/>
<protein>
    <submittedName>
        <fullName evidence="2">Uncharacterized protein</fullName>
    </submittedName>
</protein>
<keyword evidence="1" id="KW-1133">Transmembrane helix</keyword>
<gene>
    <name evidence="2" type="ORF">F3Y22_tig00112399pilonHSYRG00047</name>
</gene>
<feature type="transmembrane region" description="Helical" evidence="1">
    <location>
        <begin position="167"/>
        <end position="192"/>
    </location>
</feature>
<keyword evidence="1" id="KW-0812">Transmembrane</keyword>
<comment type="caution">
    <text evidence="2">The sequence shown here is derived from an EMBL/GenBank/DDBJ whole genome shotgun (WGS) entry which is preliminary data.</text>
</comment>
<name>A0A6A2XKF3_HIBSY</name>
<evidence type="ECO:0000313" key="3">
    <source>
        <dbReference type="Proteomes" id="UP000436088"/>
    </source>
</evidence>
<dbReference type="EMBL" id="VEPZ02001570">
    <property type="protein sequence ID" value="KAE8667575.1"/>
    <property type="molecule type" value="Genomic_DNA"/>
</dbReference>
<sequence length="290" mass="32912">MHIFMTRSFCQGGSWYLTVGVFRIPIFKLATGQSSGWLDSNYIFLWRFYHYRPLEISVYGYYLTEAKRLLDSAPYIRVEHIRRTMNMAAYHLASWAAANAISLDFQYDYPTCFICIVPSSAIIMAKCQRSGFSTIEVLISIVAAAAVGLLLIPIIEGVSFKLSGTAFPWTYACIGLGFSFAATQTWGLHLYATRKTKCKNPKCRGLRNEAEFDIQLETVSRVKTKRTNLVKDGASKWPFESPRDRKEIEAELQKMVPENGRALLLLRARCGCCTGRVKVRGPQNPRKMKK</sequence>
<dbReference type="Proteomes" id="UP000436088">
    <property type="component" value="Unassembled WGS sequence"/>
</dbReference>
<keyword evidence="3" id="KW-1185">Reference proteome</keyword>
<proteinExistence type="predicted"/>
<dbReference type="PANTHER" id="PTHR46996">
    <property type="entry name" value="OS05G0488500 PROTEIN"/>
    <property type="match status" value="1"/>
</dbReference>
<keyword evidence="1" id="KW-0472">Membrane</keyword>